<keyword evidence="3" id="KW-1185">Reference proteome</keyword>
<accession>S2K215</accession>
<evidence type="ECO:0000313" key="3">
    <source>
        <dbReference type="Proteomes" id="UP000014254"/>
    </source>
</evidence>
<evidence type="ECO:0000256" key="1">
    <source>
        <dbReference type="SAM" id="MobiDB-lite"/>
    </source>
</evidence>
<dbReference type="OMA" id="MEHPMTE"/>
<feature type="compositionally biased region" description="Basic and acidic residues" evidence="1">
    <location>
        <begin position="10"/>
        <end position="29"/>
    </location>
</feature>
<dbReference type="InParanoid" id="S2K215"/>
<reference evidence="3" key="1">
    <citation type="submission" date="2013-05" db="EMBL/GenBank/DDBJ databases">
        <title>The Genome sequence of Mucor circinelloides f. circinelloides 1006PhL.</title>
        <authorList>
            <consortium name="The Broad Institute Genomics Platform"/>
            <person name="Cuomo C."/>
            <person name="Earl A."/>
            <person name="Findley K."/>
            <person name="Lee S.C."/>
            <person name="Walker B."/>
            <person name="Young S."/>
            <person name="Zeng Q."/>
            <person name="Gargeya S."/>
            <person name="Fitzgerald M."/>
            <person name="Haas B."/>
            <person name="Abouelleil A."/>
            <person name="Allen A.W."/>
            <person name="Alvarado L."/>
            <person name="Arachchi H.M."/>
            <person name="Berlin A.M."/>
            <person name="Chapman S.B."/>
            <person name="Gainer-Dewar J."/>
            <person name="Goldberg J."/>
            <person name="Griggs A."/>
            <person name="Gujja S."/>
            <person name="Hansen M."/>
            <person name="Howarth C."/>
            <person name="Imamovic A."/>
            <person name="Ireland A."/>
            <person name="Larimer J."/>
            <person name="McCowan C."/>
            <person name="Murphy C."/>
            <person name="Pearson M."/>
            <person name="Poon T.W."/>
            <person name="Priest M."/>
            <person name="Roberts A."/>
            <person name="Saif S."/>
            <person name="Shea T."/>
            <person name="Sisk P."/>
            <person name="Sykes S."/>
            <person name="Wortman J."/>
            <person name="Nusbaum C."/>
            <person name="Birren B."/>
        </authorList>
    </citation>
    <scope>NUCLEOTIDE SEQUENCE [LARGE SCALE GENOMIC DNA]</scope>
    <source>
        <strain evidence="3">1006PhL</strain>
    </source>
</reference>
<organism evidence="2 3">
    <name type="scientific">Mucor circinelloides f. circinelloides (strain 1006PhL)</name>
    <name type="common">Mucormycosis agent</name>
    <name type="synonym">Calyptromyces circinelloides</name>
    <dbReference type="NCBI Taxonomy" id="1220926"/>
    <lineage>
        <taxon>Eukaryota</taxon>
        <taxon>Fungi</taxon>
        <taxon>Fungi incertae sedis</taxon>
        <taxon>Mucoromycota</taxon>
        <taxon>Mucoromycotina</taxon>
        <taxon>Mucoromycetes</taxon>
        <taxon>Mucorales</taxon>
        <taxon>Mucorineae</taxon>
        <taxon>Mucoraceae</taxon>
        <taxon>Mucor</taxon>
    </lineage>
</organism>
<protein>
    <submittedName>
        <fullName evidence="2">Uncharacterized protein</fullName>
    </submittedName>
</protein>
<dbReference type="EMBL" id="KE123938">
    <property type="protein sequence ID" value="EPB89218.1"/>
    <property type="molecule type" value="Genomic_DNA"/>
</dbReference>
<dbReference type="Proteomes" id="UP000014254">
    <property type="component" value="Unassembled WGS sequence"/>
</dbReference>
<dbReference type="eggNOG" id="ENOG502RAZW">
    <property type="taxonomic scope" value="Eukaryota"/>
</dbReference>
<evidence type="ECO:0000313" key="2">
    <source>
        <dbReference type="EMBL" id="EPB89218.1"/>
    </source>
</evidence>
<dbReference type="AlphaFoldDB" id="S2K215"/>
<name>S2K215_MUCC1</name>
<proteinExistence type="predicted"/>
<gene>
    <name evidence="2" type="ORF">HMPREF1544_03958</name>
</gene>
<dbReference type="OrthoDB" id="2240588at2759"/>
<sequence>MKNNTTSIIERPKEETSIMEHPMTEDDLTHPGLYRFKKNSPTCYTYHGNKSNKQASTLSSLSSAQSTNPADWDLYPGLIRDIVNEGSPEQVDKLQEMQKSL</sequence>
<dbReference type="VEuPathDB" id="FungiDB:HMPREF1544_03958"/>
<feature type="region of interest" description="Disordered" evidence="1">
    <location>
        <begin position="1"/>
        <end position="32"/>
    </location>
</feature>